<organism evidence="1 2">
    <name type="scientific">Variovorax paradoxus</name>
    <dbReference type="NCBI Taxonomy" id="34073"/>
    <lineage>
        <taxon>Bacteria</taxon>
        <taxon>Pseudomonadati</taxon>
        <taxon>Pseudomonadota</taxon>
        <taxon>Betaproteobacteria</taxon>
        <taxon>Burkholderiales</taxon>
        <taxon>Comamonadaceae</taxon>
        <taxon>Variovorax</taxon>
    </lineage>
</organism>
<dbReference type="PANTHER" id="PTHR32305">
    <property type="match status" value="1"/>
</dbReference>
<dbReference type="InterPro" id="IPR022385">
    <property type="entry name" value="Rhs_assc_core"/>
</dbReference>
<sequence length="289" mass="32407">MLVTLPNVEKFNLPANNGLVILSVATSTLSLSISMPTAAGPMPIAAIINGTRYAVHSDHLNTPRRITAANGTVLWQWSYSGFGEDEPTTAAKRFTSPTTNPTTGTTSSTAITYNLRFPGQVADRESGLFYNYFRTYDPRVGRYSQNDPIGLLGGPNRFTYVRGNAFKYVDPLGLAEYLGLGTIESHLRWLAGLQGADFDTDPFDAANTDMLARLRRGEESEWDIAFYRHEMAEAEMCRPARKMPANEAVRWQTDAHKRVLQNQKNREKDLYHPDVVFKNKEFFGKNWGQ</sequence>
<dbReference type="PRINTS" id="PR00394">
    <property type="entry name" value="RHSPROTEIN"/>
</dbReference>
<dbReference type="Proteomes" id="UP000249135">
    <property type="component" value="Unassembled WGS sequence"/>
</dbReference>
<dbReference type="InterPro" id="IPR050708">
    <property type="entry name" value="T6SS_VgrG/RHS"/>
</dbReference>
<evidence type="ECO:0000313" key="2">
    <source>
        <dbReference type="Proteomes" id="UP000249135"/>
    </source>
</evidence>
<dbReference type="EMBL" id="QFPP01000115">
    <property type="protein sequence ID" value="PZQ74752.1"/>
    <property type="molecule type" value="Genomic_DNA"/>
</dbReference>
<name>A0A2W5QBK4_VARPD</name>
<protein>
    <submittedName>
        <fullName evidence="1">Uncharacterized protein</fullName>
    </submittedName>
</protein>
<comment type="caution">
    <text evidence="1">The sequence shown here is derived from an EMBL/GenBank/DDBJ whole genome shotgun (WGS) entry which is preliminary data.</text>
</comment>
<dbReference type="AlphaFoldDB" id="A0A2W5QBK4"/>
<reference evidence="1 2" key="1">
    <citation type="submission" date="2017-08" db="EMBL/GenBank/DDBJ databases">
        <title>Infants hospitalized years apart are colonized by the same room-sourced microbial strains.</title>
        <authorList>
            <person name="Brooks B."/>
            <person name="Olm M.R."/>
            <person name="Firek B.A."/>
            <person name="Baker R."/>
            <person name="Thomas B.C."/>
            <person name="Morowitz M.J."/>
            <person name="Banfield J.F."/>
        </authorList>
    </citation>
    <scope>NUCLEOTIDE SEQUENCE [LARGE SCALE GENOMIC DNA]</scope>
    <source>
        <strain evidence="1">S2_005_003_R2_41</strain>
    </source>
</reference>
<accession>A0A2W5QBK4</accession>
<gene>
    <name evidence="1" type="ORF">DI563_11455</name>
</gene>
<dbReference type="Gene3D" id="2.180.10.10">
    <property type="entry name" value="RHS repeat-associated core"/>
    <property type="match status" value="1"/>
</dbReference>
<evidence type="ECO:0000313" key="1">
    <source>
        <dbReference type="EMBL" id="PZQ74752.1"/>
    </source>
</evidence>
<proteinExistence type="predicted"/>
<dbReference type="PANTHER" id="PTHR32305:SF15">
    <property type="entry name" value="PROTEIN RHSA-RELATED"/>
    <property type="match status" value="1"/>
</dbReference>
<dbReference type="NCBIfam" id="TIGR03696">
    <property type="entry name" value="Rhs_assc_core"/>
    <property type="match status" value="1"/>
</dbReference>